<dbReference type="Pfam" id="PF01935">
    <property type="entry name" value="DUF87"/>
    <property type="match status" value="1"/>
</dbReference>
<dbReference type="Proteomes" id="UP000276741">
    <property type="component" value="Chromosome"/>
</dbReference>
<dbReference type="Gene3D" id="3.40.50.300">
    <property type="entry name" value="P-loop containing nucleotide triphosphate hydrolases"/>
    <property type="match status" value="2"/>
</dbReference>
<gene>
    <name evidence="3" type="ORF">GCM10007116_03660</name>
    <name evidence="2" type="ORF">HS1genome_1713</name>
</gene>
<dbReference type="InterPro" id="IPR027417">
    <property type="entry name" value="P-loop_NTPase"/>
</dbReference>
<dbReference type="InterPro" id="IPR002789">
    <property type="entry name" value="HerA_central"/>
</dbReference>
<reference evidence="3" key="1">
    <citation type="journal article" date="2014" name="Int. J. Syst. Evol. Microbiol.">
        <title>Complete genome sequence of Corynebacterium casei LMG S-19264T (=DSM 44701T), isolated from a smear-ripened cheese.</title>
        <authorList>
            <consortium name="US DOE Joint Genome Institute (JGI-PGF)"/>
            <person name="Walter F."/>
            <person name="Albersmeier A."/>
            <person name="Kalinowski J."/>
            <person name="Ruckert C."/>
        </authorList>
    </citation>
    <scope>NUCLEOTIDE SEQUENCE</scope>
    <source>
        <strain evidence="3">JCM 31740</strain>
    </source>
</reference>
<evidence type="ECO:0000313" key="3">
    <source>
        <dbReference type="EMBL" id="GGT89102.1"/>
    </source>
</evidence>
<sequence>MMFREAKERASKEGEVIGLASRVVPISHGMERAEIRVEVPFQVYLGRRLGVGTYLGVAPVVAGTLILGRVRAVERADILAVSRVPAISPAEDLSAITTPLALELELLSEDVQGEVVPPTSPVDPQSPVFLPGREFLRKMLGVPVDGVKIGVVAEGHRESGVDLRLTWEVLRHHVLVVGTTGAGKTNLLRVLVSGSERPVVVFDVQGDYVSTAVASGGRVLVPVAGRYERPTDFMNTFLRRSGLERFRAIEVNDGPEFVLSDGSRTFRLRPFGVRSGESYGLLADVSPFFSAQGAYFFKQAARECRGDLESWETCSRSLSKFKVHQQTVDNITRSVYALRNTGLVDVKLGGNYLGEPDYEELGFGVTVVDLRWAAEEGVQSAVLAAFVVATRLFQMADRRYREEGKETPMLLVFDEAHEFFPQGRREEGKESMERMINRLMRLGRVRGIGTVLATHRPTDLNDIVLTLTNTKIALRADQDALKRVEMEEYSGLLRVAPPGLGVLRSFAVGVHDVAFRALKFQEESETNS</sequence>
<dbReference type="AlphaFoldDB" id="A0A348B572"/>
<dbReference type="SMART" id="SM00382">
    <property type="entry name" value="AAA"/>
    <property type="match status" value="1"/>
</dbReference>
<proteinExistence type="predicted"/>
<accession>A0A348B572</accession>
<evidence type="ECO:0000313" key="4">
    <source>
        <dbReference type="Proteomes" id="UP000276741"/>
    </source>
</evidence>
<dbReference type="Proteomes" id="UP000616143">
    <property type="component" value="Unassembled WGS sequence"/>
</dbReference>
<reference evidence="2" key="3">
    <citation type="journal article" date="2019" name="BMC Res. Notes">
        <title>Complete genome sequence of the Sulfodiicoccus acidiphilus strain HS-1T, the first crenarchaeon that lacks polB3, isolated from an acidic hot spring in Ohwaku-dani, Hakone, Japan.</title>
        <authorList>
            <person name="Sakai H.D."/>
            <person name="Kurosawa N."/>
        </authorList>
    </citation>
    <scope>NUCLEOTIDE SEQUENCE</scope>
    <source>
        <strain evidence="2">HS-1</strain>
    </source>
</reference>
<dbReference type="PANTHER" id="PTHR30121:SF1">
    <property type="entry name" value="AAA+ ATPASE DOMAIN-CONTAINING PROTEIN"/>
    <property type="match status" value="1"/>
</dbReference>
<dbReference type="KEGG" id="sacd:HS1genome_1713"/>
<reference evidence="3" key="4">
    <citation type="submission" date="2020-09" db="EMBL/GenBank/DDBJ databases">
        <authorList>
            <person name="Sun Q."/>
            <person name="Ohkuma M."/>
        </authorList>
    </citation>
    <scope>NUCLEOTIDE SEQUENCE</scope>
    <source>
        <strain evidence="3">JCM 31740</strain>
    </source>
</reference>
<dbReference type="InterPro" id="IPR003593">
    <property type="entry name" value="AAA+_ATPase"/>
</dbReference>
<dbReference type="OrthoDB" id="10575at2157"/>
<reference evidence="4" key="2">
    <citation type="submission" date="2018-04" db="EMBL/GenBank/DDBJ databases">
        <title>Complete genome sequence of Sulfodiicoccus acidiphilus strain HS-1.</title>
        <authorList>
            <person name="Sakai H.D."/>
            <person name="Kurosawa N."/>
        </authorList>
    </citation>
    <scope>NUCLEOTIDE SEQUENCE [LARGE SCALE GENOMIC DNA]</scope>
    <source>
        <strain evidence="4">HS-1</strain>
    </source>
</reference>
<dbReference type="InterPro" id="IPR051162">
    <property type="entry name" value="T4SS_component"/>
</dbReference>
<dbReference type="SUPFAM" id="SSF52540">
    <property type="entry name" value="P-loop containing nucleoside triphosphate hydrolases"/>
    <property type="match status" value="1"/>
</dbReference>
<protein>
    <recommendedName>
        <fullName evidence="1">AAA+ ATPase domain-containing protein</fullName>
    </recommendedName>
</protein>
<evidence type="ECO:0000259" key="1">
    <source>
        <dbReference type="SMART" id="SM00382"/>
    </source>
</evidence>
<name>A0A348B572_9CREN</name>
<dbReference type="EMBL" id="AP018553">
    <property type="protein sequence ID" value="BBD73324.1"/>
    <property type="molecule type" value="Genomic_DNA"/>
</dbReference>
<organism evidence="2 4">
    <name type="scientific">Sulfodiicoccus acidiphilus</name>
    <dbReference type="NCBI Taxonomy" id="1670455"/>
    <lineage>
        <taxon>Archaea</taxon>
        <taxon>Thermoproteota</taxon>
        <taxon>Thermoprotei</taxon>
        <taxon>Sulfolobales</taxon>
        <taxon>Sulfolobaceae</taxon>
        <taxon>Sulfodiicoccus</taxon>
    </lineage>
</organism>
<dbReference type="EMBL" id="BMQS01000003">
    <property type="protein sequence ID" value="GGT89102.1"/>
    <property type="molecule type" value="Genomic_DNA"/>
</dbReference>
<dbReference type="PANTHER" id="PTHR30121">
    <property type="entry name" value="UNCHARACTERIZED PROTEIN YJGR-RELATED"/>
    <property type="match status" value="1"/>
</dbReference>
<feature type="domain" description="AAA+ ATPase" evidence="1">
    <location>
        <begin position="170"/>
        <end position="477"/>
    </location>
</feature>
<keyword evidence="4" id="KW-1185">Reference proteome</keyword>
<evidence type="ECO:0000313" key="2">
    <source>
        <dbReference type="EMBL" id="BBD73324.1"/>
    </source>
</evidence>